<sequence>MISGFIFVTLSFGTAIVTSQNVNVGRLLRFACSQLVIERVDPLVNPGLNPSPHTHQIVGGNSFNVTMDPSEMDPSLASTCTTCTYSEDFSNYWTASLYFRSPENGSFKLVPQRPNFVGLDGVRHPVGGGITVYYMTSFFASSASGNGKVTAFPPGFRMLAGSPDITSRSRTFPGICHRCNGNTTGFTPCDSADTSELPTRICPAGIRGSVIFPSCWDGKNLDSPDHSSHVAYSPSGGGKLAGQACPQTHPVRIPQLMYEMLWDTSQFNDPAYFDEKEGKQPFVYSFGDGIGYGQHGDYIFGWKGDALQRGMDAVLGDDCINDRCHALKFQSASEGVACTKQTQVEGEIVGRGGEWLPTLPGNPNIRQM</sequence>
<evidence type="ECO:0000313" key="3">
    <source>
        <dbReference type="EMBL" id="KAK0705849.1"/>
    </source>
</evidence>
<evidence type="ECO:0000313" key="4">
    <source>
        <dbReference type="Proteomes" id="UP001172159"/>
    </source>
</evidence>
<dbReference type="AlphaFoldDB" id="A0AA39ZYL4"/>
<dbReference type="Proteomes" id="UP001172159">
    <property type="component" value="Unassembled WGS sequence"/>
</dbReference>
<name>A0AA39ZYL4_9PEZI</name>
<feature type="signal peptide" evidence="1">
    <location>
        <begin position="1"/>
        <end position="19"/>
    </location>
</feature>
<protein>
    <recommendedName>
        <fullName evidence="2">DUF1996 domain-containing protein</fullName>
    </recommendedName>
</protein>
<dbReference type="InterPro" id="IPR018535">
    <property type="entry name" value="DUF1996"/>
</dbReference>
<organism evidence="3 4">
    <name type="scientific">Apiosordaria backusii</name>
    <dbReference type="NCBI Taxonomy" id="314023"/>
    <lineage>
        <taxon>Eukaryota</taxon>
        <taxon>Fungi</taxon>
        <taxon>Dikarya</taxon>
        <taxon>Ascomycota</taxon>
        <taxon>Pezizomycotina</taxon>
        <taxon>Sordariomycetes</taxon>
        <taxon>Sordariomycetidae</taxon>
        <taxon>Sordariales</taxon>
        <taxon>Lasiosphaeriaceae</taxon>
        <taxon>Apiosordaria</taxon>
    </lineage>
</organism>
<comment type="caution">
    <text evidence="3">The sequence shown here is derived from an EMBL/GenBank/DDBJ whole genome shotgun (WGS) entry which is preliminary data.</text>
</comment>
<evidence type="ECO:0000259" key="2">
    <source>
        <dbReference type="Pfam" id="PF09362"/>
    </source>
</evidence>
<dbReference type="PANTHER" id="PTHR43662">
    <property type="match status" value="1"/>
</dbReference>
<dbReference type="PANTHER" id="PTHR43662:SF2">
    <property type="entry name" value="DUF1996 DOMAIN-CONTAINING PROTEIN"/>
    <property type="match status" value="1"/>
</dbReference>
<evidence type="ECO:0000256" key="1">
    <source>
        <dbReference type="SAM" id="SignalP"/>
    </source>
</evidence>
<proteinExistence type="predicted"/>
<dbReference type="EMBL" id="JAUKTV010000020">
    <property type="protein sequence ID" value="KAK0705849.1"/>
    <property type="molecule type" value="Genomic_DNA"/>
</dbReference>
<feature type="chain" id="PRO_5041284321" description="DUF1996 domain-containing protein" evidence="1">
    <location>
        <begin position="20"/>
        <end position="368"/>
    </location>
</feature>
<accession>A0AA39ZYL4</accession>
<keyword evidence="4" id="KW-1185">Reference proteome</keyword>
<feature type="domain" description="DUF1996" evidence="2">
    <location>
        <begin position="41"/>
        <end position="302"/>
    </location>
</feature>
<dbReference type="Pfam" id="PF09362">
    <property type="entry name" value="DUF1996"/>
    <property type="match status" value="1"/>
</dbReference>
<reference evidence="3" key="1">
    <citation type="submission" date="2023-06" db="EMBL/GenBank/DDBJ databases">
        <title>Genome-scale phylogeny and comparative genomics of the fungal order Sordariales.</title>
        <authorList>
            <consortium name="Lawrence Berkeley National Laboratory"/>
            <person name="Hensen N."/>
            <person name="Bonometti L."/>
            <person name="Westerberg I."/>
            <person name="Brannstrom I.O."/>
            <person name="Guillou S."/>
            <person name="Cros-Aarteil S."/>
            <person name="Calhoun S."/>
            <person name="Haridas S."/>
            <person name="Kuo A."/>
            <person name="Mondo S."/>
            <person name="Pangilinan J."/>
            <person name="Riley R."/>
            <person name="Labutti K."/>
            <person name="Andreopoulos B."/>
            <person name="Lipzen A."/>
            <person name="Chen C."/>
            <person name="Yanf M."/>
            <person name="Daum C."/>
            <person name="Ng V."/>
            <person name="Clum A."/>
            <person name="Steindorff A."/>
            <person name="Ohm R."/>
            <person name="Martin F."/>
            <person name="Silar P."/>
            <person name="Natvig D."/>
            <person name="Lalanne C."/>
            <person name="Gautier V."/>
            <person name="Ament-Velasquez S.L."/>
            <person name="Kruys A."/>
            <person name="Hutchinson M.I."/>
            <person name="Powell A.J."/>
            <person name="Barry K."/>
            <person name="Miller A.N."/>
            <person name="Grigoriev I.V."/>
            <person name="Debuchy R."/>
            <person name="Gladieux P."/>
            <person name="Thoren M.H."/>
            <person name="Johannesson H."/>
        </authorList>
    </citation>
    <scope>NUCLEOTIDE SEQUENCE</scope>
    <source>
        <strain evidence="3">CBS 540.89</strain>
    </source>
</reference>
<keyword evidence="1" id="KW-0732">Signal</keyword>
<gene>
    <name evidence="3" type="ORF">B0T21DRAFT_387794</name>
</gene>